<name>A0A7R9CSC1_TIMCR</name>
<accession>A0A7R9CSC1</accession>
<sequence length="137" mass="15313">MSAYSQQTAHKTRHGTFTQCPPGSLVSGGLVQGKTTLSIADRDSNLDLPVIGSQVQDEIGGLEINSVHNNAETCCGEEKCKEVLYRAYVISRVTETRTCDRRETRKVEEDMRMRLLRRILAVNRREGLGLRMLGYLG</sequence>
<protein>
    <submittedName>
        <fullName evidence="1">Uncharacterized protein</fullName>
    </submittedName>
</protein>
<organism evidence="1">
    <name type="scientific">Timema cristinae</name>
    <name type="common">Walking stick</name>
    <dbReference type="NCBI Taxonomy" id="61476"/>
    <lineage>
        <taxon>Eukaryota</taxon>
        <taxon>Metazoa</taxon>
        <taxon>Ecdysozoa</taxon>
        <taxon>Arthropoda</taxon>
        <taxon>Hexapoda</taxon>
        <taxon>Insecta</taxon>
        <taxon>Pterygota</taxon>
        <taxon>Neoptera</taxon>
        <taxon>Polyneoptera</taxon>
        <taxon>Phasmatodea</taxon>
        <taxon>Timematodea</taxon>
        <taxon>Timematoidea</taxon>
        <taxon>Timematidae</taxon>
        <taxon>Timema</taxon>
    </lineage>
</organism>
<dbReference type="EMBL" id="OC318354">
    <property type="protein sequence ID" value="CAD7401633.1"/>
    <property type="molecule type" value="Genomic_DNA"/>
</dbReference>
<proteinExistence type="predicted"/>
<dbReference type="AlphaFoldDB" id="A0A7R9CSC1"/>
<evidence type="ECO:0000313" key="1">
    <source>
        <dbReference type="EMBL" id="CAD7401633.1"/>
    </source>
</evidence>
<reference evidence="1" key="1">
    <citation type="submission" date="2020-11" db="EMBL/GenBank/DDBJ databases">
        <authorList>
            <person name="Tran Van P."/>
        </authorList>
    </citation>
    <scope>NUCLEOTIDE SEQUENCE</scope>
</reference>
<gene>
    <name evidence="1" type="ORF">TCEB3V08_LOCUS6096</name>
</gene>